<dbReference type="EMBL" id="JAWDEY010000037">
    <property type="protein sequence ID" value="KAK6587608.1"/>
    <property type="molecule type" value="Genomic_DNA"/>
</dbReference>
<organism evidence="3 4">
    <name type="scientific">Cryptosporidium xiaoi</name>
    <dbReference type="NCBI Taxonomy" id="659607"/>
    <lineage>
        <taxon>Eukaryota</taxon>
        <taxon>Sar</taxon>
        <taxon>Alveolata</taxon>
        <taxon>Apicomplexa</taxon>
        <taxon>Conoidasida</taxon>
        <taxon>Coccidia</taxon>
        <taxon>Eucoccidiorida</taxon>
        <taxon>Eimeriorina</taxon>
        <taxon>Cryptosporidiidae</taxon>
        <taxon>Cryptosporidium</taxon>
    </lineage>
</organism>
<keyword evidence="2" id="KW-0732">Signal</keyword>
<feature type="compositionally biased region" description="Basic and acidic residues" evidence="1">
    <location>
        <begin position="382"/>
        <end position="395"/>
    </location>
</feature>
<feature type="compositionally biased region" description="Basic and acidic residues" evidence="1">
    <location>
        <begin position="54"/>
        <end position="65"/>
    </location>
</feature>
<feature type="compositionally biased region" description="Polar residues" evidence="1">
    <location>
        <begin position="293"/>
        <end position="308"/>
    </location>
</feature>
<reference evidence="3 4" key="1">
    <citation type="submission" date="2023-10" db="EMBL/GenBank/DDBJ databases">
        <title>Comparative genomics analysis reveals potential genetic determinants of host preference in Cryptosporidium xiaoi.</title>
        <authorList>
            <person name="Xiao L."/>
            <person name="Li J."/>
        </authorList>
    </citation>
    <scope>NUCLEOTIDE SEQUENCE [LARGE SCALE GENOMIC DNA]</scope>
    <source>
        <strain evidence="3 4">52996</strain>
    </source>
</reference>
<feature type="region of interest" description="Disordered" evidence="1">
    <location>
        <begin position="190"/>
        <end position="476"/>
    </location>
</feature>
<gene>
    <name evidence="3" type="ORF">RS030_91501</name>
</gene>
<evidence type="ECO:0000313" key="3">
    <source>
        <dbReference type="EMBL" id="KAK6587608.1"/>
    </source>
</evidence>
<keyword evidence="4" id="KW-1185">Reference proteome</keyword>
<evidence type="ECO:0000256" key="1">
    <source>
        <dbReference type="SAM" id="MobiDB-lite"/>
    </source>
</evidence>
<feature type="compositionally biased region" description="Basic and acidic residues" evidence="1">
    <location>
        <begin position="354"/>
        <end position="369"/>
    </location>
</feature>
<feature type="compositionally biased region" description="Low complexity" evidence="1">
    <location>
        <begin position="130"/>
        <end position="139"/>
    </location>
</feature>
<dbReference type="AlphaFoldDB" id="A0AAV9XT11"/>
<comment type="caution">
    <text evidence="3">The sequence shown here is derived from an EMBL/GenBank/DDBJ whole genome shotgun (WGS) entry which is preliminary data.</text>
</comment>
<feature type="compositionally biased region" description="Basic and acidic residues" evidence="1">
    <location>
        <begin position="118"/>
        <end position="127"/>
    </location>
</feature>
<evidence type="ECO:0000313" key="4">
    <source>
        <dbReference type="Proteomes" id="UP001311799"/>
    </source>
</evidence>
<name>A0AAV9XT11_9CRYT</name>
<sequence length="833" mass="93214">MFSKKLRLAFLWFFLTTAYVLSEETTSIGEPSLELSPLISEEKDDKLEEDIQIDESRLESSLSEKSEDDETVSGVEGTVSEPESSIIGDLSKVDETVHHESTPEVSSLLGESMSPQDDLSKDAHDQSDFSSESSLIGGSESEEVASEASRGQVSSFSPKSHEESLMLLEDPNYTVDDAFLLLEKQRKIQNEASGKKQSPFVTPLTSKETGSRTNLGKPLLSRLTKEASSLDFTSKNSISEPSVTEHSSKSLPVSVGPAEVSVEGSRSNLGKPLLSRLTKEASSLDFTSKHSISEPSEPSVTEHSSKSLPVSVGLAEVSVDKSNGDSDLGDEKLDLKDPDYDIDVSTFETDVENEPTKEASPKDSSENIEKSGQPMVYENESETEKTASASEDKSSEFVPLPLSQREEVSSNPEVSVTKSSDGLELENEFSEENEVESPLIEPPAKIISHQTESTSTSENSTTSSSVNEETSVSGDNLQRRLLENSEDLGSDEQSLENALGSIGVDQFYVSEKDATADEKKSIDAQTDEFVAKEISPPNLEVRKYDENEHKSNKLRGILLPVSELFQTCLGCASPCPYRRFIVQSDRVLKSISKFEAKALELYNIIKKAREITIKEVSDIFKFHETAIKRRALLFVQKYAKGIRVLLFKIDSAKKTVLLALKTRILLQLLPTKNSNEYSQEELQRFHSNIELVAKEYDNVRSVLNSKTMKYGLMKYLSLNENEYLIEPIKVVLERELLSFSNKMLTFQKFVSKHRNLALAVADLMKKAGYPVKKRFFMIDRKGLTKEQQRLYKKKVNEDRKTIRSKLNKKDYKNFKKAQEKKWSDFSNNVQKRH</sequence>
<feature type="chain" id="PRO_5043889098" evidence="2">
    <location>
        <begin position="23"/>
        <end position="833"/>
    </location>
</feature>
<feature type="compositionally biased region" description="Acidic residues" evidence="1">
    <location>
        <begin position="423"/>
        <end position="435"/>
    </location>
</feature>
<feature type="region of interest" description="Disordered" evidence="1">
    <location>
        <begin position="26"/>
        <end position="161"/>
    </location>
</feature>
<accession>A0AAV9XT11</accession>
<feature type="compositionally biased region" description="Basic and acidic residues" evidence="1">
    <location>
        <begin position="91"/>
        <end position="102"/>
    </location>
</feature>
<feature type="signal peptide" evidence="2">
    <location>
        <begin position="1"/>
        <end position="22"/>
    </location>
</feature>
<feature type="compositionally biased region" description="Polar residues" evidence="1">
    <location>
        <begin position="190"/>
        <end position="214"/>
    </location>
</feature>
<proteinExistence type="predicted"/>
<protein>
    <submittedName>
        <fullName evidence="3">Uncharacterized protein</fullName>
    </submittedName>
</protein>
<feature type="compositionally biased region" description="Low complexity" evidence="1">
    <location>
        <begin position="451"/>
        <end position="473"/>
    </location>
</feature>
<evidence type="ECO:0000256" key="2">
    <source>
        <dbReference type="SAM" id="SignalP"/>
    </source>
</evidence>
<feature type="compositionally biased region" description="Polar residues" evidence="1">
    <location>
        <begin position="409"/>
        <end position="420"/>
    </location>
</feature>
<dbReference type="Proteomes" id="UP001311799">
    <property type="component" value="Unassembled WGS sequence"/>
</dbReference>
<feature type="compositionally biased region" description="Basic and acidic residues" evidence="1">
    <location>
        <begin position="318"/>
        <end position="339"/>
    </location>
</feature>
<feature type="compositionally biased region" description="Polar residues" evidence="1">
    <location>
        <begin position="226"/>
        <end position="251"/>
    </location>
</feature>